<dbReference type="EMBL" id="CADIJM010000002">
    <property type="protein sequence ID" value="CAB3684101.1"/>
    <property type="molecule type" value="Genomic_DNA"/>
</dbReference>
<dbReference type="Pfam" id="PF07691">
    <property type="entry name" value="PA14"/>
    <property type="match status" value="1"/>
</dbReference>
<dbReference type="InterPro" id="IPR011749">
    <property type="entry name" value="CHP02243"/>
</dbReference>
<feature type="compositionally biased region" description="Gly residues" evidence="1">
    <location>
        <begin position="1002"/>
        <end position="1011"/>
    </location>
</feature>
<evidence type="ECO:0000313" key="3">
    <source>
        <dbReference type="EMBL" id="CAB3684101.1"/>
    </source>
</evidence>
<gene>
    <name evidence="3" type="ORF">LMG26690_01761</name>
</gene>
<protein>
    <recommendedName>
        <fullName evidence="2">PA14 domain-containing protein</fullName>
    </recommendedName>
</protein>
<dbReference type="PROSITE" id="PS51820">
    <property type="entry name" value="PA14"/>
    <property type="match status" value="1"/>
</dbReference>
<accession>A0A6S6ZMT5</accession>
<proteinExistence type="predicted"/>
<dbReference type="InterPro" id="IPR011658">
    <property type="entry name" value="PA14_dom"/>
</dbReference>
<dbReference type="SUPFAM" id="SSF56988">
    <property type="entry name" value="Anthrax protective antigen"/>
    <property type="match status" value="1"/>
</dbReference>
<dbReference type="Proteomes" id="UP000494214">
    <property type="component" value="Unassembled WGS sequence"/>
</dbReference>
<evidence type="ECO:0000256" key="1">
    <source>
        <dbReference type="SAM" id="MobiDB-lite"/>
    </source>
</evidence>
<organism evidence="3 4">
    <name type="scientific">Achromobacter animicus</name>
    <dbReference type="NCBI Taxonomy" id="1389935"/>
    <lineage>
        <taxon>Bacteria</taxon>
        <taxon>Pseudomonadati</taxon>
        <taxon>Pseudomonadota</taxon>
        <taxon>Betaproteobacteria</taxon>
        <taxon>Burkholderiales</taxon>
        <taxon>Alcaligenaceae</taxon>
        <taxon>Achromobacter</taxon>
    </lineage>
</organism>
<dbReference type="RefSeq" id="WP_175122706.1">
    <property type="nucleotide sequence ID" value="NZ_CADIJM010000002.1"/>
</dbReference>
<dbReference type="SMART" id="SM00758">
    <property type="entry name" value="PA14"/>
    <property type="match status" value="1"/>
</dbReference>
<keyword evidence="4" id="KW-1185">Reference proteome</keyword>
<feature type="region of interest" description="Disordered" evidence="1">
    <location>
        <begin position="1002"/>
        <end position="1031"/>
    </location>
</feature>
<feature type="domain" description="PA14" evidence="2">
    <location>
        <begin position="330"/>
        <end position="467"/>
    </location>
</feature>
<dbReference type="NCBIfam" id="TIGR02243">
    <property type="entry name" value="putative baseplate assembly protein"/>
    <property type="match status" value="1"/>
</dbReference>
<reference evidence="3 4" key="1">
    <citation type="submission" date="2020-04" db="EMBL/GenBank/DDBJ databases">
        <authorList>
            <person name="De Canck E."/>
        </authorList>
    </citation>
    <scope>NUCLEOTIDE SEQUENCE [LARGE SCALE GENOMIC DNA]</scope>
    <source>
        <strain evidence="3 4">LMG 26690</strain>
    </source>
</reference>
<name>A0A6S6ZMT5_9BURK</name>
<dbReference type="Gene3D" id="3.90.182.10">
    <property type="entry name" value="Toxin - Anthrax Protective Antigen,domain 1"/>
    <property type="match status" value="1"/>
</dbReference>
<sequence length="1061" mass="113403">MTTPADCGCCAGQPALTPSDLDNPPGQPALRLRIGTHGRFLASLTANLARSPALAALTTRDRDDPVIALFDAWAAVLDVLAFYQERIGNEGYLRTATERRSVQSLARAIGYELRPGVAATTWLAFTMETAPGAPLRARIEPWTRAQSVPAQDERAQTFETLQAVEARAAWNALELAWLEPAPPRFGARTLCLAGAATRLKAGDAVLIVGDERVRDPGNENWDFRRLTQVREYVPGPGEDGAPAYTLISLERGLGSAAPHVQPARRNPRCYALRAQARLFGYNAPDWRAMPATLRAAYLGMADDAKPSFSQFPQWPGYTLADISDPPGASGAGSGLYGEYYRGRTFSERVMTRTDPQLDFRWAAGGPGDGMPADNFCVRWTGWVRAPGSGSYTFHVTADDGVRLWVDGNLLIDQWREQSPTEYSASARLTAGRKHDIRIDYYEASGDATLALAWAGPGLARQTIPAASLFPADVHGVHLDAVYPKWVAGGWAVLSMPGYEELYRVADAGPDARTGFALAGPTTRLTLRGERLREQFNDAVRETTAYGESDALDWGVRPASGLTQGHALVLASYEPDLPQDRVLAVSGLILDEADAANIAPRDRLLRGDALANVRVARDRASADLEFEDGARATVTLAEASDIVRIQRNDSAGGRTSLHLDADLAHAYLPATVRINANVAPASHGDSRQMRIQPEVLGSGAGNRAFQLFTLQQKPLTFVPAPTASGAASSLEVRVDGLLWTEAPRITELAPDGRAYLLRLDDSGGATVQFGDGLHGARLPSGSGNVEARYRVGLGREGNVARGQLNVLLTRAPGVKAVVNPAAATGGVDPEAGDAARRNAPLRVRTLDRIVSLRDFEDFSAAFTGIGKSQAVWLWDGEQRLVHLTVAGEDGAALDPAGALYRNLLSAIDGARPPYQPLRVAPCRYLGFGLRAGLGIDPRYETPKVLQAARARVLEAFGFAARAFGQPVHGAEVLTVLQGVPGVQWVDLDSLVLEGGLNTGLNPGLGSGPGAGLSAGLSPVTTRRSNGPGATLPARTARWQQGSLQPAELLRPDPANILLTERT</sequence>
<dbReference type="AlphaFoldDB" id="A0A6S6ZMT5"/>
<evidence type="ECO:0000313" key="4">
    <source>
        <dbReference type="Proteomes" id="UP000494214"/>
    </source>
</evidence>
<evidence type="ECO:0000259" key="2">
    <source>
        <dbReference type="PROSITE" id="PS51820"/>
    </source>
</evidence>
<dbReference type="InterPro" id="IPR037524">
    <property type="entry name" value="PA14/GLEYA"/>
</dbReference>